<dbReference type="PANTHER" id="PTHR42788">
    <property type="entry name" value="TAURINE IMPORT ATP-BINDING PROTEIN-RELATED"/>
    <property type="match status" value="1"/>
</dbReference>
<dbReference type="Pfam" id="PF00005">
    <property type="entry name" value="ABC_tran"/>
    <property type="match status" value="1"/>
</dbReference>
<keyword evidence="4" id="KW-0614">Plasmid</keyword>
<dbReference type="Proteomes" id="UP001317629">
    <property type="component" value="Plasmid pSS37A-Re-1"/>
</dbReference>
<dbReference type="InterPro" id="IPR027417">
    <property type="entry name" value="P-loop_NTPase"/>
</dbReference>
<reference evidence="4 5" key="1">
    <citation type="journal article" date="2023" name="Int. J. Syst. Evol. Microbiol.">
        <title>Methylocystis iwaonis sp. nov., a type II methane-oxidizing bacterium from surface soil of a rice paddy field in Japan, and emended description of the genus Methylocystis (ex Whittenbury et al. 1970) Bowman et al. 1993.</title>
        <authorList>
            <person name="Kaise H."/>
            <person name="Sawadogo J.B."/>
            <person name="Alam M.S."/>
            <person name="Ueno C."/>
            <person name="Dianou D."/>
            <person name="Shinjo R."/>
            <person name="Asakawa S."/>
        </authorList>
    </citation>
    <scope>NUCLEOTIDE SEQUENCE [LARGE SCALE GENOMIC DNA]</scope>
    <source>
        <strain evidence="4 5">SS37A-Re</strain>
    </source>
</reference>
<evidence type="ECO:0000256" key="1">
    <source>
        <dbReference type="ARBA" id="ARBA00005417"/>
    </source>
</evidence>
<dbReference type="InterPro" id="IPR003439">
    <property type="entry name" value="ABC_transporter-like_ATP-bd"/>
</dbReference>
<dbReference type="SUPFAM" id="SSF52540">
    <property type="entry name" value="P-loop containing nucleoside triphosphate hydrolases"/>
    <property type="match status" value="1"/>
</dbReference>
<dbReference type="EMBL" id="AP027143">
    <property type="protein sequence ID" value="BDV36099.1"/>
    <property type="molecule type" value="Genomic_DNA"/>
</dbReference>
<feature type="domain" description="ABC transporter" evidence="3">
    <location>
        <begin position="17"/>
        <end position="69"/>
    </location>
</feature>
<dbReference type="InterPro" id="IPR050166">
    <property type="entry name" value="ABC_transporter_ATP-bind"/>
</dbReference>
<evidence type="ECO:0000313" key="5">
    <source>
        <dbReference type="Proteomes" id="UP001317629"/>
    </source>
</evidence>
<proteinExistence type="inferred from homology"/>
<organism evidence="4 5">
    <name type="scientific">Methylocystis iwaonis</name>
    <dbReference type="NCBI Taxonomy" id="2885079"/>
    <lineage>
        <taxon>Bacteria</taxon>
        <taxon>Pseudomonadati</taxon>
        <taxon>Pseudomonadota</taxon>
        <taxon>Alphaproteobacteria</taxon>
        <taxon>Hyphomicrobiales</taxon>
        <taxon>Methylocystaceae</taxon>
        <taxon>Methylocystis</taxon>
    </lineage>
</organism>
<protein>
    <recommendedName>
        <fullName evidence="3">ABC transporter domain-containing protein</fullName>
    </recommendedName>
</protein>
<gene>
    <name evidence="4" type="ORF">SS37A_36290</name>
</gene>
<dbReference type="PANTHER" id="PTHR42788:SF13">
    <property type="entry name" value="ALIPHATIC SULFONATES IMPORT ATP-BINDING PROTEIN SSUB"/>
    <property type="match status" value="1"/>
</dbReference>
<evidence type="ECO:0000256" key="2">
    <source>
        <dbReference type="ARBA" id="ARBA00022448"/>
    </source>
</evidence>
<evidence type="ECO:0000259" key="3">
    <source>
        <dbReference type="Pfam" id="PF00005"/>
    </source>
</evidence>
<evidence type="ECO:0000313" key="4">
    <source>
        <dbReference type="EMBL" id="BDV36099.1"/>
    </source>
</evidence>
<dbReference type="Gene3D" id="3.40.50.300">
    <property type="entry name" value="P-loop containing nucleotide triphosphate hydrolases"/>
    <property type="match status" value="1"/>
</dbReference>
<keyword evidence="2" id="KW-0813">Transport</keyword>
<geneLocation type="plasmid" evidence="4 5">
    <name>pSS37A-Re-1</name>
</geneLocation>
<comment type="similarity">
    <text evidence="1">Belongs to the ABC transporter superfamily.</text>
</comment>
<keyword evidence="5" id="KW-1185">Reference proteome</keyword>
<accession>A0ABN6VK45</accession>
<name>A0ABN6VK45_9HYPH</name>
<sequence>MANIAFGLRMRGIGSAEARRAAYEWIDRVGLSGFADRYPHTLSGGMQQRVAIARALINRPSVLLMDEPFGALDAQARALMQELLLDLWRDVGATIFFVTHDVDEAIYLADRVIVFSAAPGRVILDLPIDLPSPRPPDISASGPFNAAKLQCLELIRREGRRIFDLSESAA</sequence>